<evidence type="ECO:0000313" key="2">
    <source>
        <dbReference type="Proteomes" id="UP000195602"/>
    </source>
</evidence>
<protein>
    <submittedName>
        <fullName evidence="1">Uncharacterized protein</fullName>
    </submittedName>
</protein>
<dbReference type="AlphaFoldDB" id="A0AA91T1H1"/>
<name>A0AA91T1H1_CLALS</name>
<reference evidence="1 2" key="1">
    <citation type="submission" date="2017-04" db="EMBL/GenBank/DDBJ databases">
        <title>Draft genome of the yeast Clavispora lusitaniae type strain CBS 6936.</title>
        <authorList>
            <person name="Durrens P."/>
            <person name="Klopp C."/>
            <person name="Biteau N."/>
            <person name="Fitton-Ouhabi V."/>
            <person name="Dementhon K."/>
            <person name="Accoceberry I."/>
            <person name="Sherman D.J."/>
            <person name="Noel T."/>
        </authorList>
    </citation>
    <scope>NUCLEOTIDE SEQUENCE [LARGE SCALE GENOMIC DNA]</scope>
    <source>
        <strain evidence="1 2">CBS 6936</strain>
    </source>
</reference>
<comment type="caution">
    <text evidence="1">The sequence shown here is derived from an EMBL/GenBank/DDBJ whole genome shotgun (WGS) entry which is preliminary data.</text>
</comment>
<organism evidence="1 2">
    <name type="scientific">Clavispora lusitaniae</name>
    <name type="common">Candida lusitaniae</name>
    <dbReference type="NCBI Taxonomy" id="36911"/>
    <lineage>
        <taxon>Eukaryota</taxon>
        <taxon>Fungi</taxon>
        <taxon>Dikarya</taxon>
        <taxon>Ascomycota</taxon>
        <taxon>Saccharomycotina</taxon>
        <taxon>Pichiomycetes</taxon>
        <taxon>Metschnikowiaceae</taxon>
        <taxon>Clavispora</taxon>
    </lineage>
</organism>
<proteinExistence type="predicted"/>
<sequence>MGDNHWESVRQYLADFTIHGDDLKATNNAITKDKAKKSHVYVAPERNLRKLESTQTQPKIVEANSQETACTRNIPSRLLSDAVPGCYFQPIQQS</sequence>
<dbReference type="Proteomes" id="UP000195602">
    <property type="component" value="Unassembled WGS sequence"/>
</dbReference>
<dbReference type="KEGG" id="clus:A9F13_10g01221"/>
<accession>A0AA91T1H1</accession>
<dbReference type="EMBL" id="LYUB02000010">
    <property type="protein sequence ID" value="OVF07982.1"/>
    <property type="molecule type" value="Genomic_DNA"/>
</dbReference>
<gene>
    <name evidence="1" type="ORF">A9F13_10g01221</name>
</gene>
<evidence type="ECO:0000313" key="1">
    <source>
        <dbReference type="EMBL" id="OVF07982.1"/>
    </source>
</evidence>